<reference evidence="1 2" key="1">
    <citation type="journal article" date="2024" name="Science">
        <title>Giant polyketide synthase enzymes in the biosynthesis of giant marine polyether toxins.</title>
        <authorList>
            <person name="Fallon T.R."/>
            <person name="Shende V.V."/>
            <person name="Wierzbicki I.H."/>
            <person name="Pendleton A.L."/>
            <person name="Watervoot N.F."/>
            <person name="Auber R.P."/>
            <person name="Gonzalez D.J."/>
            <person name="Wisecaver J.H."/>
            <person name="Moore B.S."/>
        </authorList>
    </citation>
    <scope>NUCLEOTIDE SEQUENCE [LARGE SCALE GENOMIC DNA]</scope>
    <source>
        <strain evidence="1 2">12B1</strain>
    </source>
</reference>
<gene>
    <name evidence="1" type="ORF">AB1Y20_013514</name>
</gene>
<sequence>MALPTPLAECFHDHTSSPVKLPPMSLVPRHVCPLQFSFEVRANPWVTTRPSTRWWQKLVASPPPPHDENSHAHVSSPAREHSMLLAPLHFCPLHFSLSLKPNWKATRRGPMFCLQKQMASPTLSGHCSPARVSFEAQCKDARLRPSP</sequence>
<dbReference type="AlphaFoldDB" id="A0AB34II15"/>
<name>A0AB34II15_PRYPA</name>
<protein>
    <submittedName>
        <fullName evidence="1">Uncharacterized protein</fullName>
    </submittedName>
</protein>
<keyword evidence="2" id="KW-1185">Reference proteome</keyword>
<proteinExistence type="predicted"/>
<dbReference type="EMBL" id="JBGBPQ010000026">
    <property type="protein sequence ID" value="KAL1498995.1"/>
    <property type="molecule type" value="Genomic_DNA"/>
</dbReference>
<accession>A0AB34II15</accession>
<evidence type="ECO:0000313" key="1">
    <source>
        <dbReference type="EMBL" id="KAL1498995.1"/>
    </source>
</evidence>
<dbReference type="Proteomes" id="UP001515480">
    <property type="component" value="Unassembled WGS sequence"/>
</dbReference>
<comment type="caution">
    <text evidence="1">The sequence shown here is derived from an EMBL/GenBank/DDBJ whole genome shotgun (WGS) entry which is preliminary data.</text>
</comment>
<organism evidence="1 2">
    <name type="scientific">Prymnesium parvum</name>
    <name type="common">Toxic golden alga</name>
    <dbReference type="NCBI Taxonomy" id="97485"/>
    <lineage>
        <taxon>Eukaryota</taxon>
        <taxon>Haptista</taxon>
        <taxon>Haptophyta</taxon>
        <taxon>Prymnesiophyceae</taxon>
        <taxon>Prymnesiales</taxon>
        <taxon>Prymnesiaceae</taxon>
        <taxon>Prymnesium</taxon>
    </lineage>
</organism>
<evidence type="ECO:0000313" key="2">
    <source>
        <dbReference type="Proteomes" id="UP001515480"/>
    </source>
</evidence>